<dbReference type="InterPro" id="IPR058626">
    <property type="entry name" value="MdtA-like_b-barrel"/>
</dbReference>
<proteinExistence type="inferred from homology"/>
<keyword evidence="3" id="KW-0813">Transport</keyword>
<feature type="domain" description="Multidrug resistance protein MdtA-like beta-barrel" evidence="11">
    <location>
        <begin position="242"/>
        <end position="325"/>
    </location>
</feature>
<keyword evidence="5" id="KW-0997">Cell inner membrane</keyword>
<keyword evidence="4" id="KW-1003">Cell membrane</keyword>
<evidence type="ECO:0000256" key="8">
    <source>
        <dbReference type="SAM" id="Phobius"/>
    </source>
</evidence>
<evidence type="ECO:0000256" key="7">
    <source>
        <dbReference type="SAM" id="MobiDB-lite"/>
    </source>
</evidence>
<dbReference type="EMBL" id="CP073587">
    <property type="protein sequence ID" value="QUN05429.1"/>
    <property type="molecule type" value="Genomic_DNA"/>
</dbReference>
<evidence type="ECO:0000259" key="10">
    <source>
        <dbReference type="Pfam" id="PF25917"/>
    </source>
</evidence>
<evidence type="ECO:0000313" key="14">
    <source>
        <dbReference type="Proteomes" id="UP000679575"/>
    </source>
</evidence>
<dbReference type="NCBIfam" id="TIGR01730">
    <property type="entry name" value="RND_mfp"/>
    <property type="match status" value="1"/>
</dbReference>
<dbReference type="PANTHER" id="PTHR30469:SF12">
    <property type="entry name" value="MULTIDRUG RESISTANCE PROTEIN MDTA"/>
    <property type="match status" value="1"/>
</dbReference>
<evidence type="ECO:0000256" key="2">
    <source>
        <dbReference type="ARBA" id="ARBA00009477"/>
    </source>
</evidence>
<dbReference type="InterPro" id="IPR006143">
    <property type="entry name" value="RND_pump_MFP"/>
</dbReference>
<gene>
    <name evidence="13" type="ORF">KDN34_14720</name>
</gene>
<comment type="subcellular location">
    <subcellularLocation>
        <location evidence="1">Cell membrane</location>
    </subcellularLocation>
</comment>
<evidence type="ECO:0000259" key="9">
    <source>
        <dbReference type="Pfam" id="PF25876"/>
    </source>
</evidence>
<keyword evidence="6 8" id="KW-0472">Membrane</keyword>
<feature type="domain" description="Multidrug resistance protein MdtA-like alpha-helical hairpin" evidence="9">
    <location>
        <begin position="136"/>
        <end position="206"/>
    </location>
</feature>
<reference evidence="13 14" key="1">
    <citation type="submission" date="2021-04" db="EMBL/GenBank/DDBJ databases">
        <title>Novel species identification of genus Shewanella.</title>
        <authorList>
            <person name="Liu G."/>
        </authorList>
    </citation>
    <scope>NUCLEOTIDE SEQUENCE [LARGE SCALE GENOMIC DNA]</scope>
    <source>
        <strain evidence="13 14">FJAT-54481</strain>
    </source>
</reference>
<sequence>MTNNTVAKNTKSRSLLIITLIVLLVLGWLGWKHFHSASTEAGTAPMAQKQSAAASSSRRGPPGMFSRGPNAVYVGTAATQNVDVYLKALGTVIANRTVTVTSRVTGELQQVFFEEGQYVEKGQRLAQIDDRSYQATLAQYQGSLAQNQALLQSAEVTLKRYQGLFAQDSLSQQDLQDQIATVGQYRGAVKADEAQVASAKLNIDYANIHAPVSGYVGLRLVDPGNLVSADSTEIVTVTQTDPIAATFSIPQAQLQPVLTGLRAGEAFPVYAYDQNGSAQIAQGTLKYISNQIDTNTGTVKLKATFDNKAEKLYPNQFVNIELKLKTLANAIVIPKAALQLSDNGDFVFVVGQDAKVEKRQVTAGPNADDDNIVILKGVKVGEQVVTTGMDNLSNGAQVKVLTQQQDRS</sequence>
<dbReference type="Pfam" id="PF25967">
    <property type="entry name" value="RND-MFP_C"/>
    <property type="match status" value="1"/>
</dbReference>
<evidence type="ECO:0000256" key="4">
    <source>
        <dbReference type="ARBA" id="ARBA00022475"/>
    </source>
</evidence>
<dbReference type="InterPro" id="IPR058624">
    <property type="entry name" value="MdtA-like_HH"/>
</dbReference>
<feature type="transmembrane region" description="Helical" evidence="8">
    <location>
        <begin position="12"/>
        <end position="31"/>
    </location>
</feature>
<feature type="compositionally biased region" description="Low complexity" evidence="7">
    <location>
        <begin position="47"/>
        <end position="57"/>
    </location>
</feature>
<evidence type="ECO:0000256" key="6">
    <source>
        <dbReference type="ARBA" id="ARBA00023136"/>
    </source>
</evidence>
<keyword evidence="8" id="KW-1133">Transmembrane helix</keyword>
<dbReference type="Proteomes" id="UP000679575">
    <property type="component" value="Chromosome"/>
</dbReference>
<evidence type="ECO:0000259" key="12">
    <source>
        <dbReference type="Pfam" id="PF25967"/>
    </source>
</evidence>
<dbReference type="NCBIfam" id="NF008589">
    <property type="entry name" value="PRK11556.1"/>
    <property type="match status" value="1"/>
</dbReference>
<dbReference type="PANTHER" id="PTHR30469">
    <property type="entry name" value="MULTIDRUG RESISTANCE PROTEIN MDTA"/>
    <property type="match status" value="1"/>
</dbReference>
<dbReference type="InterPro" id="IPR058625">
    <property type="entry name" value="MdtA-like_BSH"/>
</dbReference>
<evidence type="ECO:0000256" key="3">
    <source>
        <dbReference type="ARBA" id="ARBA00022448"/>
    </source>
</evidence>
<keyword evidence="14" id="KW-1185">Reference proteome</keyword>
<dbReference type="Pfam" id="PF25917">
    <property type="entry name" value="BSH_RND"/>
    <property type="match status" value="1"/>
</dbReference>
<keyword evidence="8" id="KW-0812">Transmembrane</keyword>
<dbReference type="Pfam" id="PF25876">
    <property type="entry name" value="HH_MFP_RND"/>
    <property type="match status" value="1"/>
</dbReference>
<dbReference type="SUPFAM" id="SSF111369">
    <property type="entry name" value="HlyD-like secretion proteins"/>
    <property type="match status" value="1"/>
</dbReference>
<dbReference type="Pfam" id="PF25944">
    <property type="entry name" value="Beta-barrel_RND"/>
    <property type="match status" value="1"/>
</dbReference>
<feature type="domain" description="Multidrug resistance protein MdtA-like barrel-sandwich hybrid" evidence="10">
    <location>
        <begin position="96"/>
        <end position="237"/>
    </location>
</feature>
<dbReference type="Gene3D" id="1.10.287.470">
    <property type="entry name" value="Helix hairpin bin"/>
    <property type="match status" value="1"/>
</dbReference>
<evidence type="ECO:0000313" key="13">
    <source>
        <dbReference type="EMBL" id="QUN05429.1"/>
    </source>
</evidence>
<evidence type="ECO:0000256" key="5">
    <source>
        <dbReference type="ARBA" id="ARBA00022519"/>
    </source>
</evidence>
<dbReference type="RefSeq" id="WP_212594461.1">
    <property type="nucleotide sequence ID" value="NZ_CP073587.1"/>
</dbReference>
<dbReference type="Gene3D" id="2.40.420.20">
    <property type="match status" value="1"/>
</dbReference>
<name>A0ABX7YS17_9GAMM</name>
<evidence type="ECO:0000256" key="1">
    <source>
        <dbReference type="ARBA" id="ARBA00004236"/>
    </source>
</evidence>
<accession>A0ABX7YS17</accession>
<feature type="region of interest" description="Disordered" evidence="7">
    <location>
        <begin position="42"/>
        <end position="66"/>
    </location>
</feature>
<dbReference type="Gene3D" id="2.40.30.170">
    <property type="match status" value="1"/>
</dbReference>
<comment type="similarity">
    <text evidence="2">Belongs to the membrane fusion protein (MFP) (TC 8.A.1) family.</text>
</comment>
<organism evidence="13 14">
    <name type="scientific">Shewanella yunxiaonensis</name>
    <dbReference type="NCBI Taxonomy" id="2829809"/>
    <lineage>
        <taxon>Bacteria</taxon>
        <taxon>Pseudomonadati</taxon>
        <taxon>Pseudomonadota</taxon>
        <taxon>Gammaproteobacteria</taxon>
        <taxon>Alteromonadales</taxon>
        <taxon>Shewanellaceae</taxon>
        <taxon>Shewanella</taxon>
    </lineage>
</organism>
<protein>
    <submittedName>
        <fullName evidence="13">MdtA/MuxA family multidrug efflux RND transporter periplasmic adaptor subunit</fullName>
    </submittedName>
</protein>
<dbReference type="Gene3D" id="2.40.50.100">
    <property type="match status" value="1"/>
</dbReference>
<evidence type="ECO:0000259" key="11">
    <source>
        <dbReference type="Pfam" id="PF25944"/>
    </source>
</evidence>
<feature type="domain" description="Multidrug resistance protein MdtA-like C-terminal permuted SH3" evidence="12">
    <location>
        <begin position="329"/>
        <end position="390"/>
    </location>
</feature>
<dbReference type="InterPro" id="IPR058627">
    <property type="entry name" value="MdtA-like_C"/>
</dbReference>